<dbReference type="InParanoid" id="C7Q727"/>
<gene>
    <name evidence="2" type="ordered locus">Caci_7211</name>
</gene>
<feature type="compositionally biased region" description="Polar residues" evidence="1">
    <location>
        <begin position="35"/>
        <end position="45"/>
    </location>
</feature>
<evidence type="ECO:0000256" key="1">
    <source>
        <dbReference type="SAM" id="MobiDB-lite"/>
    </source>
</evidence>
<feature type="region of interest" description="Disordered" evidence="1">
    <location>
        <begin position="22"/>
        <end position="45"/>
    </location>
</feature>
<dbReference type="EMBL" id="CP001700">
    <property type="protein sequence ID" value="ACU76040.1"/>
    <property type="molecule type" value="Genomic_DNA"/>
</dbReference>
<protein>
    <submittedName>
        <fullName evidence="2">Uncharacterized protein</fullName>
    </submittedName>
</protein>
<evidence type="ECO:0000313" key="3">
    <source>
        <dbReference type="Proteomes" id="UP000000851"/>
    </source>
</evidence>
<proteinExistence type="predicted"/>
<dbReference type="Proteomes" id="UP000000851">
    <property type="component" value="Chromosome"/>
</dbReference>
<evidence type="ECO:0000313" key="2">
    <source>
        <dbReference type="EMBL" id="ACU76040.1"/>
    </source>
</evidence>
<accession>C7Q727</accession>
<dbReference type="STRING" id="479433.Caci_7211"/>
<dbReference type="HOGENOM" id="CLU_3197623_0_0_11"/>
<name>C7Q727_CATAD</name>
<dbReference type="AlphaFoldDB" id="C7Q727"/>
<sequence length="45" mass="4396">MVISGYFADAIDGAVLSSGPGCPPAAVSQLPPSTPVDSASVVNLH</sequence>
<keyword evidence="3" id="KW-1185">Reference proteome</keyword>
<organism evidence="2 3">
    <name type="scientific">Catenulispora acidiphila (strain DSM 44928 / JCM 14897 / NBRC 102108 / NRRL B-24433 / ID139908)</name>
    <dbReference type="NCBI Taxonomy" id="479433"/>
    <lineage>
        <taxon>Bacteria</taxon>
        <taxon>Bacillati</taxon>
        <taxon>Actinomycetota</taxon>
        <taxon>Actinomycetes</taxon>
        <taxon>Catenulisporales</taxon>
        <taxon>Catenulisporaceae</taxon>
        <taxon>Catenulispora</taxon>
    </lineage>
</organism>
<reference evidence="2 3" key="1">
    <citation type="journal article" date="2009" name="Stand. Genomic Sci.">
        <title>Complete genome sequence of Catenulispora acidiphila type strain (ID 139908).</title>
        <authorList>
            <person name="Copeland A."/>
            <person name="Lapidus A."/>
            <person name="Glavina Del Rio T."/>
            <person name="Nolan M."/>
            <person name="Lucas S."/>
            <person name="Chen F."/>
            <person name="Tice H."/>
            <person name="Cheng J.F."/>
            <person name="Bruce D."/>
            <person name="Goodwin L."/>
            <person name="Pitluck S."/>
            <person name="Mikhailova N."/>
            <person name="Pati A."/>
            <person name="Ivanova N."/>
            <person name="Mavromatis K."/>
            <person name="Chen A."/>
            <person name="Palaniappan K."/>
            <person name="Chain P."/>
            <person name="Land M."/>
            <person name="Hauser L."/>
            <person name="Chang Y.J."/>
            <person name="Jeffries C.D."/>
            <person name="Chertkov O."/>
            <person name="Brettin T."/>
            <person name="Detter J.C."/>
            <person name="Han C."/>
            <person name="Ali Z."/>
            <person name="Tindall B.J."/>
            <person name="Goker M."/>
            <person name="Bristow J."/>
            <person name="Eisen J.A."/>
            <person name="Markowitz V."/>
            <person name="Hugenholtz P."/>
            <person name="Kyrpides N.C."/>
            <person name="Klenk H.P."/>
        </authorList>
    </citation>
    <scope>NUCLEOTIDE SEQUENCE [LARGE SCALE GENOMIC DNA]</scope>
    <source>
        <strain evidence="3">DSM 44928 / JCM 14897 / NBRC 102108 / NRRL B-24433 / ID139908</strain>
    </source>
</reference>
<dbReference type="KEGG" id="cai:Caci_7211"/>